<feature type="domain" description="AAA" evidence="1">
    <location>
        <begin position="3"/>
        <end position="183"/>
    </location>
</feature>
<evidence type="ECO:0000313" key="2">
    <source>
        <dbReference type="EMBL" id="EFI33034.1"/>
    </source>
</evidence>
<dbReference type="InterPro" id="IPR050678">
    <property type="entry name" value="DNA_Partitioning_ATPase"/>
</dbReference>
<dbReference type="SUPFAM" id="SSF52540">
    <property type="entry name" value="P-loop containing nucleoside triphosphate hydrolases"/>
    <property type="match status" value="1"/>
</dbReference>
<comment type="caution">
    <text evidence="2">The sequence shown here is derived from an EMBL/GenBank/DDBJ whole genome shotgun (WGS) entry which is preliminary data.</text>
</comment>
<evidence type="ECO:0000313" key="3">
    <source>
        <dbReference type="Proteomes" id="UP000005496"/>
    </source>
</evidence>
<accession>D6SUQ4</accession>
<keyword evidence="3" id="KW-1185">Reference proteome</keyword>
<dbReference type="InterPro" id="IPR025669">
    <property type="entry name" value="AAA_dom"/>
</dbReference>
<dbReference type="InterPro" id="IPR027417">
    <property type="entry name" value="P-loop_NTPase"/>
</dbReference>
<sequence>MSRVISFSNYKGGVGKTTSVVNTAHILVLQGYKVLVVDLDPQGNSTLTLSRSNPFEHEYSVGNLLADRDLATEKCLVHTPYNVDLIPANLNTYSLVAGLPANSAKRIFGLKNRLAELAETGRKHDYILVDCPPQIEGALITNAIAASDYYILPIEGESVYALQGVGHLMQAMEAIREDSNSGIRLLGALITMFDGRTTAGKTVREAIEQYFQDLLFKSVVRRNTAINKANLSNRCVCDMEPRSAGCLDYMAFAREMVARLDQMQKH</sequence>
<dbReference type="eggNOG" id="COG1192">
    <property type="taxonomic scope" value="Bacteria"/>
</dbReference>
<dbReference type="CDD" id="cd02042">
    <property type="entry name" value="ParAB_family"/>
    <property type="match status" value="1"/>
</dbReference>
<dbReference type="Proteomes" id="UP000005496">
    <property type="component" value="Unassembled WGS sequence"/>
</dbReference>
<gene>
    <name evidence="2" type="ORF">Dthio_PD0348</name>
</gene>
<organism evidence="2 3">
    <name type="scientific">Desulfonatronospira thiodismutans ASO3-1</name>
    <dbReference type="NCBI Taxonomy" id="555779"/>
    <lineage>
        <taxon>Bacteria</taxon>
        <taxon>Pseudomonadati</taxon>
        <taxon>Thermodesulfobacteriota</taxon>
        <taxon>Desulfovibrionia</taxon>
        <taxon>Desulfovibrionales</taxon>
        <taxon>Desulfonatronovibrionaceae</taxon>
        <taxon>Desulfonatronospira</taxon>
    </lineage>
</organism>
<dbReference type="Gene3D" id="3.40.50.300">
    <property type="entry name" value="P-loop containing nucleotide triphosphate hydrolases"/>
    <property type="match status" value="1"/>
</dbReference>
<dbReference type="OrthoDB" id="5523280at2"/>
<dbReference type="PANTHER" id="PTHR13696:SF98">
    <property type="entry name" value="PLASMID PARTITION PROTEIN A"/>
    <property type="match status" value="1"/>
</dbReference>
<dbReference type="RefSeq" id="WP_008871727.1">
    <property type="nucleotide sequence ID" value="NZ_ACJN02000004.1"/>
</dbReference>
<protein>
    <submittedName>
        <fullName evidence="2">Cobyrinic acid ac-diamide synthase</fullName>
    </submittedName>
</protein>
<name>D6SUQ4_9BACT</name>
<dbReference type="EMBL" id="ACJN02000004">
    <property type="protein sequence ID" value="EFI33034.1"/>
    <property type="molecule type" value="Genomic_DNA"/>
</dbReference>
<evidence type="ECO:0000259" key="1">
    <source>
        <dbReference type="Pfam" id="PF13614"/>
    </source>
</evidence>
<dbReference type="PANTHER" id="PTHR13696">
    <property type="entry name" value="P-LOOP CONTAINING NUCLEOSIDE TRIPHOSPHATE HYDROLASE"/>
    <property type="match status" value="1"/>
</dbReference>
<dbReference type="CDD" id="cd01983">
    <property type="entry name" value="SIMIBI"/>
    <property type="match status" value="1"/>
</dbReference>
<dbReference type="Pfam" id="PF13614">
    <property type="entry name" value="AAA_31"/>
    <property type="match status" value="1"/>
</dbReference>
<reference evidence="2" key="1">
    <citation type="submission" date="2010-05" db="EMBL/GenBank/DDBJ databases">
        <title>The draft genome of Desulfonatronospira thiodismutans ASO3-1.</title>
        <authorList>
            <consortium name="US DOE Joint Genome Institute (JGI-PGF)"/>
            <person name="Lucas S."/>
            <person name="Copeland A."/>
            <person name="Lapidus A."/>
            <person name="Cheng J.-F."/>
            <person name="Bruce D."/>
            <person name="Goodwin L."/>
            <person name="Pitluck S."/>
            <person name="Chertkov O."/>
            <person name="Brettin T."/>
            <person name="Detter J.C."/>
            <person name="Han C."/>
            <person name="Land M.L."/>
            <person name="Hauser L."/>
            <person name="Kyrpides N."/>
            <person name="Mikhailova N."/>
            <person name="Muyzer G."/>
            <person name="Woyke T."/>
        </authorList>
    </citation>
    <scope>NUCLEOTIDE SEQUENCE [LARGE SCALE GENOMIC DNA]</scope>
    <source>
        <strain evidence="2">ASO3-1</strain>
    </source>
</reference>
<proteinExistence type="predicted"/>
<dbReference type="AlphaFoldDB" id="D6SUQ4"/>